<protein>
    <submittedName>
        <fullName evidence="4">Uncharacterized protein</fullName>
    </submittedName>
</protein>
<dbReference type="Proteomes" id="UP000284706">
    <property type="component" value="Unassembled WGS sequence"/>
</dbReference>
<dbReference type="GO" id="GO:0016616">
    <property type="term" value="F:oxidoreductase activity, acting on the CH-OH group of donors, NAD or NADP as acceptor"/>
    <property type="evidence" value="ECO:0007669"/>
    <property type="project" value="TreeGrafter"/>
</dbReference>
<dbReference type="InterPro" id="IPR020904">
    <property type="entry name" value="Sc_DH/Rdtase_CS"/>
</dbReference>
<dbReference type="PROSITE" id="PS00061">
    <property type="entry name" value="ADH_SHORT"/>
    <property type="match status" value="1"/>
</dbReference>
<keyword evidence="2" id="KW-0521">NADP</keyword>
<dbReference type="GO" id="GO:0048038">
    <property type="term" value="F:quinone binding"/>
    <property type="evidence" value="ECO:0007669"/>
    <property type="project" value="TreeGrafter"/>
</dbReference>
<reference evidence="4 5" key="1">
    <citation type="journal article" date="2018" name="Evol. Lett.">
        <title>Horizontal gene cluster transfer increased hallucinogenic mushroom diversity.</title>
        <authorList>
            <person name="Reynolds H.T."/>
            <person name="Vijayakumar V."/>
            <person name="Gluck-Thaler E."/>
            <person name="Korotkin H.B."/>
            <person name="Matheny P.B."/>
            <person name="Slot J.C."/>
        </authorList>
    </citation>
    <scope>NUCLEOTIDE SEQUENCE [LARGE SCALE GENOMIC DNA]</scope>
    <source>
        <strain evidence="4 5">SRW20</strain>
    </source>
</reference>
<comment type="similarity">
    <text evidence="1 3">Belongs to the short-chain dehydrogenases/reductases (SDR) family.</text>
</comment>
<gene>
    <name evidence="4" type="ORF">CVT26_009917</name>
</gene>
<sequence>MSSQQVAIVTGAADGIGKAIALRLASDGYNVVVADLPRQRALMNAVVELVEQTTERKAIAYEVDVTQEDQVKDLVQTTVAKLGGLDVMVANAGIASLTPLVDSKFIFVQAQRNGDNENLLAPLAEWQKTLDVNATGAFLCYREAAKSMIERGVKGRIVGASSVAGKRGEPLAGAYSASKFALRGLTQVAASEWAQYGIRVNNYAPGPIETPMLQREEKRVEEALGMNPSQFREKVSSRYVPISKPNIFSLSSGVYE</sequence>
<dbReference type="OrthoDB" id="498125at2759"/>
<evidence type="ECO:0000256" key="2">
    <source>
        <dbReference type="ARBA" id="ARBA00022857"/>
    </source>
</evidence>
<organism evidence="4 5">
    <name type="scientific">Gymnopilus dilepis</name>
    <dbReference type="NCBI Taxonomy" id="231916"/>
    <lineage>
        <taxon>Eukaryota</taxon>
        <taxon>Fungi</taxon>
        <taxon>Dikarya</taxon>
        <taxon>Basidiomycota</taxon>
        <taxon>Agaricomycotina</taxon>
        <taxon>Agaricomycetes</taxon>
        <taxon>Agaricomycetidae</taxon>
        <taxon>Agaricales</taxon>
        <taxon>Agaricineae</taxon>
        <taxon>Hymenogastraceae</taxon>
        <taxon>Gymnopilus</taxon>
    </lineage>
</organism>
<accession>A0A409WTM7</accession>
<evidence type="ECO:0000256" key="3">
    <source>
        <dbReference type="RuleBase" id="RU000363"/>
    </source>
</evidence>
<dbReference type="PANTHER" id="PTHR42760:SF121">
    <property type="entry name" value="3-OXOACYL-(ACYL-CARRIER-PROTEIN) REDUCTASE"/>
    <property type="match status" value="1"/>
</dbReference>
<dbReference type="STRING" id="231916.A0A409WTM7"/>
<dbReference type="PRINTS" id="PR00081">
    <property type="entry name" value="GDHRDH"/>
</dbReference>
<dbReference type="PANTHER" id="PTHR42760">
    <property type="entry name" value="SHORT-CHAIN DEHYDROGENASES/REDUCTASES FAMILY MEMBER"/>
    <property type="match status" value="1"/>
</dbReference>
<name>A0A409WTM7_9AGAR</name>
<dbReference type="AlphaFoldDB" id="A0A409WTM7"/>
<keyword evidence="5" id="KW-1185">Reference proteome</keyword>
<dbReference type="GO" id="GO:0006633">
    <property type="term" value="P:fatty acid biosynthetic process"/>
    <property type="evidence" value="ECO:0007669"/>
    <property type="project" value="TreeGrafter"/>
</dbReference>
<comment type="caution">
    <text evidence="4">The sequence shown here is derived from an EMBL/GenBank/DDBJ whole genome shotgun (WGS) entry which is preliminary data.</text>
</comment>
<evidence type="ECO:0000256" key="1">
    <source>
        <dbReference type="ARBA" id="ARBA00006484"/>
    </source>
</evidence>
<dbReference type="SUPFAM" id="SSF51735">
    <property type="entry name" value="NAD(P)-binding Rossmann-fold domains"/>
    <property type="match status" value="1"/>
</dbReference>
<dbReference type="PRINTS" id="PR00080">
    <property type="entry name" value="SDRFAMILY"/>
</dbReference>
<evidence type="ECO:0000313" key="4">
    <source>
        <dbReference type="EMBL" id="PPQ81829.1"/>
    </source>
</evidence>
<dbReference type="Pfam" id="PF00106">
    <property type="entry name" value="adh_short"/>
    <property type="match status" value="1"/>
</dbReference>
<dbReference type="InterPro" id="IPR002347">
    <property type="entry name" value="SDR_fam"/>
</dbReference>
<dbReference type="FunFam" id="3.40.50.720:FF:000084">
    <property type="entry name" value="Short-chain dehydrogenase reductase"/>
    <property type="match status" value="1"/>
</dbReference>
<evidence type="ECO:0000313" key="5">
    <source>
        <dbReference type="Proteomes" id="UP000284706"/>
    </source>
</evidence>
<dbReference type="FunCoup" id="A0A409WTM7">
    <property type="interactions" value="22"/>
</dbReference>
<dbReference type="InParanoid" id="A0A409WTM7"/>
<proteinExistence type="inferred from homology"/>
<dbReference type="Gene3D" id="3.40.50.720">
    <property type="entry name" value="NAD(P)-binding Rossmann-like Domain"/>
    <property type="match status" value="1"/>
</dbReference>
<dbReference type="InterPro" id="IPR036291">
    <property type="entry name" value="NAD(P)-bd_dom_sf"/>
</dbReference>
<dbReference type="EMBL" id="NHYE01004823">
    <property type="protein sequence ID" value="PPQ81829.1"/>
    <property type="molecule type" value="Genomic_DNA"/>
</dbReference>